<organism evidence="1 2">
    <name type="scientific">Bauhinia variegata</name>
    <name type="common">Purple orchid tree</name>
    <name type="synonym">Phanera variegata</name>
    <dbReference type="NCBI Taxonomy" id="167791"/>
    <lineage>
        <taxon>Eukaryota</taxon>
        <taxon>Viridiplantae</taxon>
        <taxon>Streptophyta</taxon>
        <taxon>Embryophyta</taxon>
        <taxon>Tracheophyta</taxon>
        <taxon>Spermatophyta</taxon>
        <taxon>Magnoliopsida</taxon>
        <taxon>eudicotyledons</taxon>
        <taxon>Gunneridae</taxon>
        <taxon>Pentapetalae</taxon>
        <taxon>rosids</taxon>
        <taxon>fabids</taxon>
        <taxon>Fabales</taxon>
        <taxon>Fabaceae</taxon>
        <taxon>Cercidoideae</taxon>
        <taxon>Cercideae</taxon>
        <taxon>Bauhiniinae</taxon>
        <taxon>Bauhinia</taxon>
    </lineage>
</organism>
<proteinExistence type="predicted"/>
<name>A0ACB9Q0H0_BAUVA</name>
<evidence type="ECO:0000313" key="2">
    <source>
        <dbReference type="Proteomes" id="UP000828941"/>
    </source>
</evidence>
<keyword evidence="2" id="KW-1185">Reference proteome</keyword>
<protein>
    <submittedName>
        <fullName evidence="1">Uncharacterized protein</fullName>
    </submittedName>
</protein>
<dbReference type="Proteomes" id="UP000828941">
    <property type="component" value="Chromosome 2"/>
</dbReference>
<reference evidence="1 2" key="1">
    <citation type="journal article" date="2022" name="DNA Res.">
        <title>Chromosomal-level genome assembly of the orchid tree Bauhinia variegata (Leguminosae; Cercidoideae) supports the allotetraploid origin hypothesis of Bauhinia.</title>
        <authorList>
            <person name="Zhong Y."/>
            <person name="Chen Y."/>
            <person name="Zheng D."/>
            <person name="Pang J."/>
            <person name="Liu Y."/>
            <person name="Luo S."/>
            <person name="Meng S."/>
            <person name="Qian L."/>
            <person name="Wei D."/>
            <person name="Dai S."/>
            <person name="Zhou R."/>
        </authorList>
    </citation>
    <scope>NUCLEOTIDE SEQUENCE [LARGE SCALE GENOMIC DNA]</scope>
    <source>
        <strain evidence="1">BV-YZ2020</strain>
    </source>
</reference>
<gene>
    <name evidence="1" type="ORF">L6164_002990</name>
</gene>
<comment type="caution">
    <text evidence="1">The sequence shown here is derived from an EMBL/GenBank/DDBJ whole genome shotgun (WGS) entry which is preliminary data.</text>
</comment>
<accession>A0ACB9Q0H0</accession>
<sequence>MTMVMALASSSQNDDACMKWLSDKQSGSVVYVSFGSFAILDAEPIEEIAWGLKDFGCYFLWVVRASEQTKLPKDFVESSEKGFVVTWGPQLQVLEHEAVECFVTHYGWNSTLEALSLGVPMVAVPQWTDQSTNA</sequence>
<dbReference type="EMBL" id="CM039427">
    <property type="protein sequence ID" value="KAI4354090.1"/>
    <property type="molecule type" value="Genomic_DNA"/>
</dbReference>
<evidence type="ECO:0000313" key="1">
    <source>
        <dbReference type="EMBL" id="KAI4354090.1"/>
    </source>
</evidence>